<dbReference type="Gene3D" id="2.40.30.10">
    <property type="entry name" value="Translation factors"/>
    <property type="match status" value="1"/>
</dbReference>
<evidence type="ECO:0000313" key="14">
    <source>
        <dbReference type="Proteomes" id="UP000183126"/>
    </source>
</evidence>
<dbReference type="InterPro" id="IPR017938">
    <property type="entry name" value="Riboflavin_synthase-like_b-brl"/>
</dbReference>
<evidence type="ECO:0000256" key="6">
    <source>
        <dbReference type="ARBA" id="ARBA00023002"/>
    </source>
</evidence>
<dbReference type="PROSITE" id="PS00197">
    <property type="entry name" value="2FE2S_FER_1"/>
    <property type="match status" value="1"/>
</dbReference>
<dbReference type="GO" id="GO:0046872">
    <property type="term" value="F:metal ion binding"/>
    <property type="evidence" value="ECO:0007669"/>
    <property type="project" value="UniProtKB-KW"/>
</dbReference>
<gene>
    <name evidence="12" type="ORF">SAMN04490205_2146</name>
    <name evidence="11" type="ORF">TU79_04875</name>
</gene>
<evidence type="ECO:0000313" key="11">
    <source>
        <dbReference type="EMBL" id="KRP62578.1"/>
    </source>
</evidence>
<reference evidence="12 14" key="2">
    <citation type="submission" date="2016-10" db="EMBL/GenBank/DDBJ databases">
        <authorList>
            <person name="Varghese N."/>
            <person name="Submissions S."/>
        </authorList>
    </citation>
    <scope>NUCLEOTIDE SEQUENCE [LARGE SCALE GENOMIC DNA]</scope>
    <source>
        <strain evidence="12 14">BS3111</strain>
    </source>
</reference>
<keyword evidence="14" id="KW-1185">Reference proteome</keyword>
<reference evidence="11 13" key="1">
    <citation type="submission" date="2015-02" db="EMBL/GenBank/DDBJ databases">
        <title>Two Pseudomonas sp. nov. isolated from raw milk.</title>
        <authorList>
            <person name="Wenning M."/>
            <person name="von Neubeck M."/>
            <person name="Huptas C."/>
            <person name="Scherer S."/>
        </authorList>
    </citation>
    <scope>NUCLEOTIDE SEQUENCE [LARGE SCALE GENOMIC DNA]</scope>
    <source>
        <strain evidence="11 13">DSM 14937</strain>
    </source>
</reference>
<evidence type="ECO:0000313" key="13">
    <source>
        <dbReference type="Proteomes" id="UP000052019"/>
    </source>
</evidence>
<dbReference type="CDD" id="cd06214">
    <property type="entry name" value="PA_degradation_oxidoreductase_like"/>
    <property type="match status" value="1"/>
</dbReference>
<keyword evidence="3" id="KW-0001">2Fe-2S</keyword>
<proteinExistence type="predicted"/>
<dbReference type="Gene3D" id="3.40.50.80">
    <property type="entry name" value="Nucleotide-binding domain of ferredoxin-NADP reductase (FNR) module"/>
    <property type="match status" value="1"/>
</dbReference>
<accession>A0A0R2ZPJ2</accession>
<keyword evidence="7" id="KW-0408">Iron</keyword>
<evidence type="ECO:0000256" key="8">
    <source>
        <dbReference type="ARBA" id="ARBA00023014"/>
    </source>
</evidence>
<dbReference type="InterPro" id="IPR012675">
    <property type="entry name" value="Beta-grasp_dom_sf"/>
</dbReference>
<dbReference type="Pfam" id="PF00111">
    <property type="entry name" value="Fer2"/>
    <property type="match status" value="1"/>
</dbReference>
<dbReference type="InterPro" id="IPR017927">
    <property type="entry name" value="FAD-bd_FR_type"/>
</dbReference>
<keyword evidence="5" id="KW-0274">FAD</keyword>
<comment type="cofactor">
    <cofactor evidence="1">
        <name>FAD</name>
        <dbReference type="ChEBI" id="CHEBI:57692"/>
    </cofactor>
</comment>
<dbReference type="GO" id="GO:0050660">
    <property type="term" value="F:flavin adenine dinucleotide binding"/>
    <property type="evidence" value="ECO:0007669"/>
    <property type="project" value="TreeGrafter"/>
</dbReference>
<evidence type="ECO:0000256" key="1">
    <source>
        <dbReference type="ARBA" id="ARBA00001974"/>
    </source>
</evidence>
<dbReference type="InterPro" id="IPR006058">
    <property type="entry name" value="2Fe2S_fd_BS"/>
</dbReference>
<dbReference type="InterPro" id="IPR008333">
    <property type="entry name" value="Cbr1-like_FAD-bd_dom"/>
</dbReference>
<evidence type="ECO:0000259" key="9">
    <source>
        <dbReference type="PROSITE" id="PS51085"/>
    </source>
</evidence>
<evidence type="ECO:0000256" key="4">
    <source>
        <dbReference type="ARBA" id="ARBA00022723"/>
    </source>
</evidence>
<dbReference type="InterPro" id="IPR001041">
    <property type="entry name" value="2Fe-2S_ferredoxin-type"/>
</dbReference>
<feature type="domain" description="2Fe-2S ferredoxin-type" evidence="9">
    <location>
        <begin position="263"/>
        <end position="352"/>
    </location>
</feature>
<dbReference type="SUPFAM" id="SSF52343">
    <property type="entry name" value="Ferredoxin reductase-like, C-terminal NADP-linked domain"/>
    <property type="match status" value="1"/>
</dbReference>
<keyword evidence="4" id="KW-0479">Metal-binding</keyword>
<dbReference type="SUPFAM" id="SSF54292">
    <property type="entry name" value="2Fe-2S ferredoxin-like"/>
    <property type="match status" value="1"/>
</dbReference>
<dbReference type="EMBL" id="LT629760">
    <property type="protein sequence ID" value="SDS31674.1"/>
    <property type="molecule type" value="Genomic_DNA"/>
</dbReference>
<dbReference type="GO" id="GO:0016491">
    <property type="term" value="F:oxidoreductase activity"/>
    <property type="evidence" value="ECO:0007669"/>
    <property type="project" value="UniProtKB-KW"/>
</dbReference>
<feature type="domain" description="FAD-binding FR-type" evidence="10">
    <location>
        <begin position="2"/>
        <end position="106"/>
    </location>
</feature>
<evidence type="ECO:0000313" key="12">
    <source>
        <dbReference type="EMBL" id="SDS31674.1"/>
    </source>
</evidence>
<evidence type="ECO:0000259" key="10">
    <source>
        <dbReference type="PROSITE" id="PS51384"/>
    </source>
</evidence>
<dbReference type="AlphaFoldDB" id="A0A0R2ZPJ2"/>
<dbReference type="PROSITE" id="PS51384">
    <property type="entry name" value="FAD_FR"/>
    <property type="match status" value="1"/>
</dbReference>
<keyword evidence="2" id="KW-0285">Flavoprotein</keyword>
<dbReference type="GO" id="GO:0051537">
    <property type="term" value="F:2 iron, 2 sulfur cluster binding"/>
    <property type="evidence" value="ECO:0007669"/>
    <property type="project" value="UniProtKB-KW"/>
</dbReference>
<dbReference type="Proteomes" id="UP000183126">
    <property type="component" value="Chromosome I"/>
</dbReference>
<dbReference type="PROSITE" id="PS51085">
    <property type="entry name" value="2FE2S_FER_2"/>
    <property type="match status" value="1"/>
</dbReference>
<dbReference type="Pfam" id="PF00970">
    <property type="entry name" value="FAD_binding_6"/>
    <property type="match status" value="1"/>
</dbReference>
<dbReference type="RefSeq" id="WP_069665390.1">
    <property type="nucleotide sequence ID" value="NZ_JYLK01000002.1"/>
</dbReference>
<keyword evidence="6" id="KW-0560">Oxidoreductase</keyword>
<keyword evidence="8" id="KW-0411">Iron-sulfur</keyword>
<sequence length="352" mass="38134">MSQFFALTLAHVRRDTPDSMVLTLNVPHEHRARFAHRAGQHLTLRAWVDGQELRRSYSLCNVQGDGSPQLAIKRIADGQFSQWAHRHLQAGAVIEAMPPTGSFGLESPCGAPRHHVAFAAGSGITPILSILETALRDEPTSRFTLVYGNRDLASVQFRERLCQLKNTYLTRLSIFHFFSNEPQDVELFSGRLDERRCGSLLTSCVQVSTIDHVYLCGPAAMMKGVSSALLAKGFPAGRIRQERFGTDPAVRPPSSVTVSASGVQLTVRIDGATRRLRLASGASSLLDSMLAAGLAPPYSCKAGVCGTCRCKVLEGEVQMQSPHALGPSEVAQGYVLACMSSVQSPTLELAFD</sequence>
<dbReference type="InterPro" id="IPR039261">
    <property type="entry name" value="FNR_nucleotide-bd"/>
</dbReference>
<protein>
    <submittedName>
        <fullName evidence="12">Ring-1,2-phenylacetyl-CoA epoxidase subunit PaaE</fullName>
    </submittedName>
</protein>
<dbReference type="InterPro" id="IPR036010">
    <property type="entry name" value="2Fe-2S_ferredoxin-like_sf"/>
</dbReference>
<evidence type="ECO:0000256" key="2">
    <source>
        <dbReference type="ARBA" id="ARBA00022630"/>
    </source>
</evidence>
<dbReference type="Pfam" id="PF00175">
    <property type="entry name" value="NAD_binding_1"/>
    <property type="match status" value="1"/>
</dbReference>
<evidence type="ECO:0000256" key="5">
    <source>
        <dbReference type="ARBA" id="ARBA00022827"/>
    </source>
</evidence>
<dbReference type="Gene3D" id="3.10.20.30">
    <property type="match status" value="1"/>
</dbReference>
<dbReference type="PANTHER" id="PTHR47354">
    <property type="entry name" value="NADH OXIDOREDUCTASE HCR"/>
    <property type="match status" value="1"/>
</dbReference>
<dbReference type="PATRIC" id="fig|200450.4.peg.2934"/>
<dbReference type="CDD" id="cd00207">
    <property type="entry name" value="fer2"/>
    <property type="match status" value="1"/>
</dbReference>
<dbReference type="PANTHER" id="PTHR47354:SF8">
    <property type="entry name" value="1,2-PHENYLACETYL-COA EPOXIDASE, SUBUNIT E"/>
    <property type="match status" value="1"/>
</dbReference>
<dbReference type="PRINTS" id="PR00410">
    <property type="entry name" value="PHEHYDRXLASE"/>
</dbReference>
<name>A0A0R2ZPJ2_9PSED</name>
<dbReference type="EMBL" id="JYLK01000002">
    <property type="protein sequence ID" value="KRP62578.1"/>
    <property type="molecule type" value="Genomic_DNA"/>
</dbReference>
<dbReference type="SUPFAM" id="SSF63380">
    <property type="entry name" value="Riboflavin synthase domain-like"/>
    <property type="match status" value="1"/>
</dbReference>
<dbReference type="Proteomes" id="UP000052019">
    <property type="component" value="Unassembled WGS sequence"/>
</dbReference>
<evidence type="ECO:0000256" key="3">
    <source>
        <dbReference type="ARBA" id="ARBA00022714"/>
    </source>
</evidence>
<evidence type="ECO:0000256" key="7">
    <source>
        <dbReference type="ARBA" id="ARBA00023004"/>
    </source>
</evidence>
<dbReference type="InterPro" id="IPR050415">
    <property type="entry name" value="MRET"/>
</dbReference>
<dbReference type="InterPro" id="IPR001433">
    <property type="entry name" value="OxRdtase_FAD/NAD-bd"/>
</dbReference>
<organism evidence="11 13">
    <name type="scientific">Pseudomonas trivialis</name>
    <dbReference type="NCBI Taxonomy" id="200450"/>
    <lineage>
        <taxon>Bacteria</taxon>
        <taxon>Pseudomonadati</taxon>
        <taxon>Pseudomonadota</taxon>
        <taxon>Gammaproteobacteria</taxon>
        <taxon>Pseudomonadales</taxon>
        <taxon>Pseudomonadaceae</taxon>
        <taxon>Pseudomonas</taxon>
    </lineage>
</organism>